<dbReference type="InterPro" id="IPR036511">
    <property type="entry name" value="TGT-like_sf"/>
</dbReference>
<feature type="binding site" evidence="4">
    <location>
        <position position="223"/>
    </location>
    <ligand>
        <name>substrate</name>
    </ligand>
</feature>
<evidence type="ECO:0000256" key="4">
    <source>
        <dbReference type="HAMAP-Rule" id="MF_00168"/>
    </source>
</evidence>
<dbReference type="GO" id="GO:0005829">
    <property type="term" value="C:cytosol"/>
    <property type="evidence" value="ECO:0007669"/>
    <property type="project" value="TreeGrafter"/>
</dbReference>
<organism evidence="6 7">
    <name type="scientific">Candidatus Collierbacteria bacterium GW2011_GWB2_45_17</name>
    <dbReference type="NCBI Taxonomy" id="1618388"/>
    <lineage>
        <taxon>Bacteria</taxon>
        <taxon>Candidatus Collieribacteriota</taxon>
    </lineage>
</organism>
<dbReference type="Proteomes" id="UP000034078">
    <property type="component" value="Unassembled WGS sequence"/>
</dbReference>
<comment type="cofactor">
    <cofactor evidence="4">
        <name>Zn(2+)</name>
        <dbReference type="ChEBI" id="CHEBI:29105"/>
    </cofactor>
    <text evidence="4">Binds 1 zinc ion per subunit.</text>
</comment>
<dbReference type="EMBL" id="LCKO01000014">
    <property type="protein sequence ID" value="KKT99014.1"/>
    <property type="molecule type" value="Genomic_DNA"/>
</dbReference>
<keyword evidence="2 4" id="KW-0808">Transferase</keyword>
<dbReference type="SUPFAM" id="SSF51713">
    <property type="entry name" value="tRNA-guanine transglycosylase"/>
    <property type="match status" value="1"/>
</dbReference>
<feature type="binding site" evidence="4">
    <location>
        <position position="329"/>
    </location>
    <ligand>
        <name>Zn(2+)</name>
        <dbReference type="ChEBI" id="CHEBI:29105"/>
    </ligand>
</feature>
<proteinExistence type="inferred from homology"/>
<dbReference type="NCBIfam" id="TIGR00449">
    <property type="entry name" value="tgt_general"/>
    <property type="match status" value="1"/>
</dbReference>
<feature type="binding site" evidence="4">
    <location>
        <position position="356"/>
    </location>
    <ligand>
        <name>Zn(2+)</name>
        <dbReference type="ChEBI" id="CHEBI:29105"/>
    </ligand>
</feature>
<keyword evidence="4" id="KW-0671">Queuosine biosynthesis</keyword>
<dbReference type="Gene3D" id="3.20.20.105">
    <property type="entry name" value="Queuine tRNA-ribosyltransferase-like"/>
    <property type="match status" value="1"/>
</dbReference>
<dbReference type="GO" id="GO:0008616">
    <property type="term" value="P:tRNA queuosine(34) biosynthetic process"/>
    <property type="evidence" value="ECO:0007669"/>
    <property type="project" value="UniProtKB-UniRule"/>
</dbReference>
<name>A0A837ID28_9BACT</name>
<comment type="pathway">
    <text evidence="4">tRNA modification; tRNA-queuosine biosynthesis.</text>
</comment>
<keyword evidence="3 4" id="KW-0819">tRNA processing</keyword>
<feature type="binding site" evidence="4">
    <location>
        <position position="326"/>
    </location>
    <ligand>
        <name>Zn(2+)</name>
        <dbReference type="ChEBI" id="CHEBI:29105"/>
    </ligand>
</feature>
<feature type="binding site" evidence="4">
    <location>
        <begin position="86"/>
        <end position="90"/>
    </location>
    <ligand>
        <name>substrate</name>
    </ligand>
</feature>
<feature type="active site" description="Proton acceptor" evidence="4">
    <location>
        <position position="86"/>
    </location>
</feature>
<comment type="similarity">
    <text evidence="4">Belongs to the queuine tRNA-ribosyltransferase family.</text>
</comment>
<gene>
    <name evidence="4" type="primary">tgt</name>
    <name evidence="6" type="ORF">UX01_C0014G0004</name>
</gene>
<evidence type="ECO:0000313" key="6">
    <source>
        <dbReference type="EMBL" id="KKT99014.1"/>
    </source>
</evidence>
<feature type="binding site" evidence="4">
    <location>
        <position position="324"/>
    </location>
    <ligand>
        <name>Zn(2+)</name>
        <dbReference type="ChEBI" id="CHEBI:29105"/>
    </ligand>
</feature>
<comment type="catalytic activity">
    <reaction evidence="4">
        <text>7-aminomethyl-7-carbaguanine + guanosine(34) in tRNA = 7-aminomethyl-7-carbaguanosine(34) in tRNA + guanine</text>
        <dbReference type="Rhea" id="RHEA:24104"/>
        <dbReference type="Rhea" id="RHEA-COMP:10341"/>
        <dbReference type="Rhea" id="RHEA-COMP:10342"/>
        <dbReference type="ChEBI" id="CHEBI:16235"/>
        <dbReference type="ChEBI" id="CHEBI:58703"/>
        <dbReference type="ChEBI" id="CHEBI:74269"/>
        <dbReference type="ChEBI" id="CHEBI:82833"/>
        <dbReference type="EC" id="2.4.2.29"/>
    </reaction>
</comment>
<keyword evidence="1 4" id="KW-0328">Glycosyltransferase</keyword>
<dbReference type="PANTHER" id="PTHR46499:SF1">
    <property type="entry name" value="QUEUINE TRNA-RIBOSYLTRANSFERASE"/>
    <property type="match status" value="1"/>
</dbReference>
<dbReference type="NCBIfam" id="TIGR00430">
    <property type="entry name" value="Q_tRNA_tgt"/>
    <property type="match status" value="1"/>
</dbReference>
<dbReference type="EC" id="2.4.2.29" evidence="4"/>
<evidence type="ECO:0000256" key="1">
    <source>
        <dbReference type="ARBA" id="ARBA00022676"/>
    </source>
</evidence>
<comment type="function">
    <text evidence="4">Catalyzes the base-exchange of a guanine (G) residue with the queuine precursor 7-aminomethyl-7-deazaguanine (PreQ1) at position 34 (anticodon wobble position) in tRNAs with GU(N) anticodons (tRNA-Asp, -Asn, -His and -Tyr). Catalysis occurs through a double-displacement mechanism. The nucleophile active site attacks the C1' of nucleotide 34 to detach the guanine base from the RNA, forming a covalent enzyme-RNA intermediate. The proton acceptor active site deprotonates the incoming PreQ1, allowing a nucleophilic attack on the C1' of the ribose to form the product. After dissociation, two additional enzymatic reactions on the tRNA convert PreQ1 to queuine (Q), resulting in the hypermodified nucleoside queuosine (7-(((4,5-cis-dihydroxy-2-cyclopenten-1-yl)amino)methyl)-7-deazaguanosine).</text>
</comment>
<accession>A0A837ID28</accession>
<comment type="caution">
    <text evidence="4">Lacks conserved residue(s) required for the propagation of feature annotation.</text>
</comment>
<feature type="region of interest" description="RNA binding; important for wobble base 34 recognition" evidence="4">
    <location>
        <begin position="279"/>
        <end position="283"/>
    </location>
</feature>
<comment type="caution">
    <text evidence="6">The sequence shown here is derived from an EMBL/GenBank/DDBJ whole genome shotgun (WGS) entry which is preliminary data.</text>
</comment>
<evidence type="ECO:0000259" key="5">
    <source>
        <dbReference type="Pfam" id="PF01702"/>
    </source>
</evidence>
<evidence type="ECO:0000313" key="7">
    <source>
        <dbReference type="Proteomes" id="UP000034078"/>
    </source>
</evidence>
<dbReference type="Pfam" id="PF01702">
    <property type="entry name" value="TGT"/>
    <property type="match status" value="1"/>
</dbReference>
<feature type="binding site" evidence="4">
    <location>
        <position position="146"/>
    </location>
    <ligand>
        <name>substrate</name>
    </ligand>
</feature>
<dbReference type="AlphaFoldDB" id="A0A837ID28"/>
<sequence>MFKFTKNQDGTGKITTDHGEVQTPVFMPVGTAATVKALDGQDIRQTKAEIVLANTYHLFLRPGEKTVSNLGGVAKFMNWDGPTLTDSGGFQVFSLGLGAKGESLSKIDEEGVTFKSHLDGKSHRFTPETSMDIQRDLGADIIMAFDECTPDKAEKKYIREALDRTHRWAERSVKQWQNNGMKSIQGTNQALFGIIQGSMDMKMRKEAAEFITSLPFSGIALGGETVGYNMEGTLEVIGWIKHLLPRDKPIYTMGLGRDPQNIVEIIKAGIDMFDCVAPTRLARNGALYHGEIRGDKFESEFSNGRLNIGNAQFIGDKDIIMEGCDCYTCLSGYTRGYLNHLYRSKELTYYRLASIHNVRFMVRLVEQMREKMEKNCFSLRTFVIVTH</sequence>
<dbReference type="UniPathway" id="UPA00392"/>
<dbReference type="InterPro" id="IPR004803">
    <property type="entry name" value="TGT"/>
</dbReference>
<comment type="subunit">
    <text evidence="4">Homodimer. Within each dimer, one monomer is responsible for RNA recognition and catalysis, while the other monomer binds to the replacement base PreQ1.</text>
</comment>
<evidence type="ECO:0000256" key="3">
    <source>
        <dbReference type="ARBA" id="ARBA00022694"/>
    </source>
</evidence>
<dbReference type="HAMAP" id="MF_00168">
    <property type="entry name" value="Q_tRNA_Tgt"/>
    <property type="match status" value="1"/>
</dbReference>
<dbReference type="GO" id="GO:0008479">
    <property type="term" value="F:tRNA-guanosine(34) queuine transglycosylase activity"/>
    <property type="evidence" value="ECO:0007669"/>
    <property type="project" value="UniProtKB-UniRule"/>
</dbReference>
<keyword evidence="4" id="KW-0479">Metal-binding</keyword>
<dbReference type="InterPro" id="IPR002616">
    <property type="entry name" value="tRNA_ribo_trans-like"/>
</dbReference>
<feature type="binding site" evidence="4">
    <location>
        <position position="196"/>
    </location>
    <ligand>
        <name>substrate</name>
    </ligand>
</feature>
<dbReference type="GO" id="GO:0046872">
    <property type="term" value="F:metal ion binding"/>
    <property type="evidence" value="ECO:0007669"/>
    <property type="project" value="UniProtKB-KW"/>
</dbReference>
<feature type="domain" description="tRNA-guanine(15) transglycosylase-like" evidence="5">
    <location>
        <begin position="11"/>
        <end position="377"/>
    </location>
</feature>
<reference evidence="6 7" key="1">
    <citation type="journal article" date="2015" name="Nature">
        <title>rRNA introns, odd ribosomes, and small enigmatic genomes across a large radiation of phyla.</title>
        <authorList>
            <person name="Brown C.T."/>
            <person name="Hug L.A."/>
            <person name="Thomas B.C."/>
            <person name="Sharon I."/>
            <person name="Castelle C.J."/>
            <person name="Singh A."/>
            <person name="Wilkins M.J."/>
            <person name="Williams K.H."/>
            <person name="Banfield J.F."/>
        </authorList>
    </citation>
    <scope>NUCLEOTIDE SEQUENCE [LARGE SCALE GENOMIC DNA]</scope>
</reference>
<feature type="active site" description="Nucleophile" evidence="4">
    <location>
        <position position="274"/>
    </location>
</feature>
<keyword evidence="4" id="KW-0862">Zinc</keyword>
<evidence type="ECO:0000256" key="2">
    <source>
        <dbReference type="ARBA" id="ARBA00022679"/>
    </source>
</evidence>
<dbReference type="PANTHER" id="PTHR46499">
    <property type="entry name" value="QUEUINE TRNA-RIBOSYLTRANSFERASE"/>
    <property type="match status" value="1"/>
</dbReference>
<protein>
    <recommendedName>
        <fullName evidence="4">Queuine tRNA-ribosyltransferase</fullName>
        <ecNumber evidence="4">2.4.2.29</ecNumber>
    </recommendedName>
    <alternativeName>
        <fullName evidence="4">Guanine insertion enzyme</fullName>
    </alternativeName>
    <alternativeName>
        <fullName evidence="4">tRNA-guanine transglycosylase</fullName>
    </alternativeName>
</protein>
<dbReference type="InterPro" id="IPR050076">
    <property type="entry name" value="ArchSynthase1/Queuine_TRR"/>
</dbReference>